<evidence type="ECO:0000313" key="3">
    <source>
        <dbReference type="Proteomes" id="UP001370758"/>
    </source>
</evidence>
<keyword evidence="3" id="KW-1185">Reference proteome</keyword>
<feature type="region of interest" description="Disordered" evidence="1">
    <location>
        <begin position="1"/>
        <end position="26"/>
    </location>
</feature>
<organism evidence="2 3">
    <name type="scientific">Arthrobotrys musiformis</name>
    <dbReference type="NCBI Taxonomy" id="47236"/>
    <lineage>
        <taxon>Eukaryota</taxon>
        <taxon>Fungi</taxon>
        <taxon>Dikarya</taxon>
        <taxon>Ascomycota</taxon>
        <taxon>Pezizomycotina</taxon>
        <taxon>Orbiliomycetes</taxon>
        <taxon>Orbiliales</taxon>
        <taxon>Orbiliaceae</taxon>
        <taxon>Arthrobotrys</taxon>
    </lineage>
</organism>
<reference evidence="2 3" key="1">
    <citation type="submission" date="2023-08" db="EMBL/GenBank/DDBJ databases">
        <authorList>
            <person name="Palmer J.M."/>
        </authorList>
    </citation>
    <scope>NUCLEOTIDE SEQUENCE [LARGE SCALE GENOMIC DNA]</scope>
    <source>
        <strain evidence="2 3">TWF481</strain>
    </source>
</reference>
<dbReference type="AlphaFoldDB" id="A0AAV9W085"/>
<comment type="caution">
    <text evidence="2">The sequence shown here is derived from an EMBL/GenBank/DDBJ whole genome shotgun (WGS) entry which is preliminary data.</text>
</comment>
<dbReference type="EMBL" id="JAVHJL010000008">
    <property type="protein sequence ID" value="KAK6499137.1"/>
    <property type="molecule type" value="Genomic_DNA"/>
</dbReference>
<feature type="region of interest" description="Disordered" evidence="1">
    <location>
        <begin position="253"/>
        <end position="296"/>
    </location>
</feature>
<name>A0AAV9W085_9PEZI</name>
<evidence type="ECO:0000313" key="2">
    <source>
        <dbReference type="EMBL" id="KAK6499137.1"/>
    </source>
</evidence>
<protein>
    <submittedName>
        <fullName evidence="2">Uncharacterized protein</fullName>
    </submittedName>
</protein>
<dbReference type="Proteomes" id="UP001370758">
    <property type="component" value="Unassembled WGS sequence"/>
</dbReference>
<evidence type="ECO:0000256" key="1">
    <source>
        <dbReference type="SAM" id="MobiDB-lite"/>
    </source>
</evidence>
<gene>
    <name evidence="2" type="ORF">TWF481_011708</name>
</gene>
<sequence>MAMGQPREGPGHKANGAIPQSTDWKQTLPLPTPLEPGIPALVFPFHISTLRADIAKLKEFGTCLQEYCIRIIQTEREKAELGSPPTLTSTWLRDKYYRDNTKLNDDLRYFSRIFPSLKVLALEFIPIQIIGWLFTAVEPEDALAGLLKGRTQMLFALEDLIRRDIPVYIFRVAKYFQMKGWFEKGIFTEIKRGSFFECATRIVELCDFINCNYNMKILEDRAEAHRVWVKDLAEKRLPRDPKTGYIICPRRDPRSIVKRRRDSPEAGRANPKPQTPLRRKGGGGPVNTGVKRVAQE</sequence>
<accession>A0AAV9W085</accession>
<proteinExistence type="predicted"/>